<dbReference type="RefSeq" id="XP_031864144.1">
    <property type="nucleotide sequence ID" value="XM_032001254.1"/>
</dbReference>
<name>A0A5M6C7V2_9TREE</name>
<dbReference type="OrthoDB" id="2563669at2759"/>
<evidence type="ECO:0000313" key="1">
    <source>
        <dbReference type="EMBL" id="WWD18414.1"/>
    </source>
</evidence>
<proteinExistence type="predicted"/>
<dbReference type="KEGG" id="ksn:43585355"/>
<sequence length="337" mass="35904">MSVNITIDDTSPLVHYSSGGAGWDIRQNASDSTLYNGTYHKATSTSATVTLDFSGSSITVYGRSNRGYIASVDSTLNFFNESLTVKRGSNVLFHADDLDFGFHTVYVGNFGNFEGPELDFELDSFVVGAKIGQENGTLPLKYIESDDPVVKGFGNVSTIAGGRNGTSLYATGANSGISFSFTGASLAIYSPPWNPSLPSPSQYSVYINSSTIPPGKNDKPFTSYPGSTNGAGELRFFANGLSEGQHTVAIVNYQGSFGFDYATYTRPDRYVHYSNVCWANCATTGVDSTKQQGPGYVQSQQPQQTQSSFATQQITAGTGRGIAIGLLLASLMALSTF</sequence>
<reference evidence="1" key="2">
    <citation type="submission" date="2024-01" db="EMBL/GenBank/DDBJ databases">
        <title>Comparative genomics of Cryptococcus and Kwoniella reveals pathogenesis evolution and contrasting modes of karyotype evolution via chromosome fusion or intercentromeric recombination.</title>
        <authorList>
            <person name="Coelho M.A."/>
            <person name="David-Palma M."/>
            <person name="Shea T."/>
            <person name="Bowers K."/>
            <person name="McGinley-Smith S."/>
            <person name="Mohammad A.W."/>
            <person name="Gnirke A."/>
            <person name="Yurkov A.M."/>
            <person name="Nowrousian M."/>
            <person name="Sun S."/>
            <person name="Cuomo C.A."/>
            <person name="Heitman J."/>
        </authorList>
    </citation>
    <scope>NUCLEOTIDE SEQUENCE</scope>
    <source>
        <strain evidence="1">CBS 12478</strain>
    </source>
</reference>
<accession>A0A5M6C7V2</accession>
<keyword evidence="2" id="KW-1185">Reference proteome</keyword>
<organism evidence="1 2">
    <name type="scientific">Kwoniella shandongensis</name>
    <dbReference type="NCBI Taxonomy" id="1734106"/>
    <lineage>
        <taxon>Eukaryota</taxon>
        <taxon>Fungi</taxon>
        <taxon>Dikarya</taxon>
        <taxon>Basidiomycota</taxon>
        <taxon>Agaricomycotina</taxon>
        <taxon>Tremellomycetes</taxon>
        <taxon>Tremellales</taxon>
        <taxon>Cryptococcaceae</taxon>
        <taxon>Kwoniella</taxon>
    </lineage>
</organism>
<protein>
    <submittedName>
        <fullName evidence="1">Uncharacterized protein</fullName>
    </submittedName>
</protein>
<dbReference type="Proteomes" id="UP000322225">
    <property type="component" value="Chromosome 5"/>
</dbReference>
<gene>
    <name evidence="1" type="ORF">CI109_102864</name>
</gene>
<dbReference type="GeneID" id="43585355"/>
<dbReference type="AlphaFoldDB" id="A0A5M6C7V2"/>
<dbReference type="Gene3D" id="2.60.120.260">
    <property type="entry name" value="Galactose-binding domain-like"/>
    <property type="match status" value="2"/>
</dbReference>
<dbReference type="EMBL" id="CP144055">
    <property type="protein sequence ID" value="WWD18414.1"/>
    <property type="molecule type" value="Genomic_DNA"/>
</dbReference>
<reference evidence="1" key="1">
    <citation type="submission" date="2017-08" db="EMBL/GenBank/DDBJ databases">
        <authorList>
            <person name="Cuomo C."/>
            <person name="Billmyre B."/>
            <person name="Heitman J."/>
        </authorList>
    </citation>
    <scope>NUCLEOTIDE SEQUENCE</scope>
    <source>
        <strain evidence="1">CBS 12478</strain>
    </source>
</reference>
<evidence type="ECO:0000313" key="2">
    <source>
        <dbReference type="Proteomes" id="UP000322225"/>
    </source>
</evidence>